<evidence type="ECO:0000313" key="2">
    <source>
        <dbReference type="Proteomes" id="UP000272942"/>
    </source>
</evidence>
<protein>
    <submittedName>
        <fullName evidence="3">Peptidase A2 domain-containing protein</fullName>
    </submittedName>
</protein>
<name>A0A183ALL0_9TREM</name>
<reference evidence="3" key="1">
    <citation type="submission" date="2016-06" db="UniProtKB">
        <authorList>
            <consortium name="WormBaseParasite"/>
        </authorList>
    </citation>
    <scope>IDENTIFICATION</scope>
</reference>
<evidence type="ECO:0000313" key="1">
    <source>
        <dbReference type="EMBL" id="VDP82173.1"/>
    </source>
</evidence>
<dbReference type="Proteomes" id="UP000272942">
    <property type="component" value="Unassembled WGS sequence"/>
</dbReference>
<proteinExistence type="predicted"/>
<dbReference type="EMBL" id="UZAN01045163">
    <property type="protein sequence ID" value="VDP82173.1"/>
    <property type="molecule type" value="Genomic_DNA"/>
</dbReference>
<dbReference type="PANTHER" id="PTHR47331">
    <property type="entry name" value="PHD-TYPE DOMAIN-CONTAINING PROTEIN"/>
    <property type="match status" value="1"/>
</dbReference>
<dbReference type="WBParaSite" id="ECPE_0000786401-mRNA-1">
    <property type="protein sequence ID" value="ECPE_0000786401-mRNA-1"/>
    <property type="gene ID" value="ECPE_0000786401"/>
</dbReference>
<reference evidence="1 2" key="2">
    <citation type="submission" date="2018-11" db="EMBL/GenBank/DDBJ databases">
        <authorList>
            <consortium name="Pathogen Informatics"/>
        </authorList>
    </citation>
    <scope>NUCLEOTIDE SEQUENCE [LARGE SCALE GENOMIC DNA]</scope>
    <source>
        <strain evidence="1 2">Egypt</strain>
    </source>
</reference>
<dbReference type="PANTHER" id="PTHR47331:SF1">
    <property type="entry name" value="GAG-LIKE PROTEIN"/>
    <property type="match status" value="1"/>
</dbReference>
<gene>
    <name evidence="1" type="ORF">ECPE_LOCUS7845</name>
</gene>
<accession>A0A183ALL0</accession>
<dbReference type="AlphaFoldDB" id="A0A183ALL0"/>
<organism evidence="3">
    <name type="scientific">Echinostoma caproni</name>
    <dbReference type="NCBI Taxonomy" id="27848"/>
    <lineage>
        <taxon>Eukaryota</taxon>
        <taxon>Metazoa</taxon>
        <taxon>Spiralia</taxon>
        <taxon>Lophotrochozoa</taxon>
        <taxon>Platyhelminthes</taxon>
        <taxon>Trematoda</taxon>
        <taxon>Digenea</taxon>
        <taxon>Plagiorchiida</taxon>
        <taxon>Echinostomata</taxon>
        <taxon>Echinostomatoidea</taxon>
        <taxon>Echinostomatidae</taxon>
        <taxon>Echinostoma</taxon>
    </lineage>
</organism>
<evidence type="ECO:0000313" key="3">
    <source>
        <dbReference type="WBParaSite" id="ECPE_0000786401-mRNA-1"/>
    </source>
</evidence>
<dbReference type="OrthoDB" id="5983040at2759"/>
<sequence>MEESSGKQLMAGSIEPTNTAGNSPKYVCTIERVSSGPVRLGIIPIQVEIPRGMVQAVAFLDSGSDTTLVRESFAREHDLGGQTTSLVISTVNEARAVRASQLSLKFAPTSGEDTIQVHQAFTIAEISMRPSKSIRSLAWRWPHLHVLAFENVPDTRVDILIGCDVPEAQWVLDQRTGDRRDPYAVRTMFGRILCGPLGHDGNYSASINFISRSDNRIEHDQYRLYNHEFGDIADDRAALAVNGVYGKGGIIGDFNPPEIEWTTESATLELFGRSPIQILHPNALFQHFIGENG</sequence>
<keyword evidence="2" id="KW-1185">Reference proteome</keyword>